<protein>
    <recommendedName>
        <fullName evidence="7">WEB family protein</fullName>
    </recommendedName>
</protein>
<dbReference type="Proteomes" id="UP000030645">
    <property type="component" value="Unassembled WGS sequence"/>
</dbReference>
<accession>W9RUI1</accession>
<feature type="coiled-coil region" evidence="3">
    <location>
        <begin position="41"/>
        <end position="359"/>
    </location>
</feature>
<feature type="coiled-coil region" evidence="3">
    <location>
        <begin position="462"/>
        <end position="534"/>
    </location>
</feature>
<evidence type="ECO:0000256" key="1">
    <source>
        <dbReference type="ARBA" id="ARBA00005485"/>
    </source>
</evidence>
<dbReference type="InterPro" id="IPR008545">
    <property type="entry name" value="Web"/>
</dbReference>
<evidence type="ECO:0000313" key="6">
    <source>
        <dbReference type="Proteomes" id="UP000030645"/>
    </source>
</evidence>
<feature type="compositionally biased region" description="Basic and acidic residues" evidence="4">
    <location>
        <begin position="21"/>
        <end position="41"/>
    </location>
</feature>
<evidence type="ECO:0000313" key="5">
    <source>
        <dbReference type="EMBL" id="EXC11011.1"/>
    </source>
</evidence>
<gene>
    <name evidence="5" type="ORF">L484_015231</name>
</gene>
<dbReference type="Pfam" id="PF05701">
    <property type="entry name" value="WEMBL"/>
    <property type="match status" value="1"/>
</dbReference>
<evidence type="ECO:0000256" key="3">
    <source>
        <dbReference type="SAM" id="Coils"/>
    </source>
</evidence>
<comment type="similarity">
    <text evidence="1">Belongs to the WEB family.</text>
</comment>
<sequence length="564" mass="64673">MGEIDTKPIESVQSALSLFGEKGDQRKNRSTGSDDEKERELESVLKDLANYKVQLEAKEAAYMQAILKLEMSQKTIDELSTLMKNSEIEREKYEKECIFARTRIEELESEMKDMADQLSETANIREQLSQVQHELRAAQEELLWKETELDAARDSEIKALKKVEIMEVEMNAERIKYEDLTKQVSELNDAILVSKDAAIEAEKERFRILSEKDDEIELTKKALVEAEKRLEDMEREMEDQSFSKSLFVDALQLQLTEANERLSFSEKSAVEAFTDLKQLREELELKDRRKSSQEALIEAFKMEMSELKTESKNANELASQLMVDVEMLTGDLQKAKTEIDEMRKRETEAQVEIALLKSELHKGRSKIAAAEAAEARAESVKSGLYLAVQELAVEAETAKKESQRLKEATNKENEVDHSEIDELNPEAEETKHDNNVNMTISLQGDETLIKRIPELVIDDSSQLTADEKKHELENLRKELEAATAKVAEFRNRAEQAIFRAEMAERAKTAIEDQLRKWREERQKKKAALAALKEASASKELSISTDNNPSVTYYQPLYKILNMKF</sequence>
<dbReference type="PANTHER" id="PTHR32054">
    <property type="entry name" value="HEAVY CHAIN, PUTATIVE, EXPRESSED-RELATED-RELATED"/>
    <property type="match status" value="1"/>
</dbReference>
<keyword evidence="6" id="KW-1185">Reference proteome</keyword>
<dbReference type="OrthoDB" id="673185at2759"/>
<dbReference type="eggNOG" id="ENOG502QWB1">
    <property type="taxonomic scope" value="Eukaryota"/>
</dbReference>
<evidence type="ECO:0000256" key="4">
    <source>
        <dbReference type="SAM" id="MobiDB-lite"/>
    </source>
</evidence>
<reference evidence="6" key="1">
    <citation type="submission" date="2013-01" db="EMBL/GenBank/DDBJ databases">
        <title>Draft Genome Sequence of a Mulberry Tree, Morus notabilis C.K. Schneid.</title>
        <authorList>
            <person name="He N."/>
            <person name="Zhao S."/>
        </authorList>
    </citation>
    <scope>NUCLEOTIDE SEQUENCE</scope>
</reference>
<dbReference type="GO" id="GO:0009903">
    <property type="term" value="P:chloroplast avoidance movement"/>
    <property type="evidence" value="ECO:0007669"/>
    <property type="project" value="TreeGrafter"/>
</dbReference>
<evidence type="ECO:0008006" key="7">
    <source>
        <dbReference type="Google" id="ProtNLM"/>
    </source>
</evidence>
<organism evidence="5 6">
    <name type="scientific">Morus notabilis</name>
    <dbReference type="NCBI Taxonomy" id="981085"/>
    <lineage>
        <taxon>Eukaryota</taxon>
        <taxon>Viridiplantae</taxon>
        <taxon>Streptophyta</taxon>
        <taxon>Embryophyta</taxon>
        <taxon>Tracheophyta</taxon>
        <taxon>Spermatophyta</taxon>
        <taxon>Magnoliopsida</taxon>
        <taxon>eudicotyledons</taxon>
        <taxon>Gunneridae</taxon>
        <taxon>Pentapetalae</taxon>
        <taxon>rosids</taxon>
        <taxon>fabids</taxon>
        <taxon>Rosales</taxon>
        <taxon>Moraceae</taxon>
        <taxon>Moreae</taxon>
        <taxon>Morus</taxon>
    </lineage>
</organism>
<dbReference type="EMBL" id="KE345665">
    <property type="protein sequence ID" value="EXC11011.1"/>
    <property type="molecule type" value="Genomic_DNA"/>
</dbReference>
<name>W9RUI1_9ROSA</name>
<proteinExistence type="inferred from homology"/>
<dbReference type="STRING" id="981085.W9RUI1"/>
<feature type="region of interest" description="Disordered" evidence="4">
    <location>
        <begin position="1"/>
        <end position="41"/>
    </location>
</feature>
<dbReference type="PANTHER" id="PTHR32054:SF17">
    <property type="entry name" value="EXPRESSED PROTEIN"/>
    <property type="match status" value="1"/>
</dbReference>
<evidence type="ECO:0000256" key="2">
    <source>
        <dbReference type="ARBA" id="ARBA00023054"/>
    </source>
</evidence>
<dbReference type="AlphaFoldDB" id="W9RUI1"/>
<dbReference type="GO" id="GO:0005829">
    <property type="term" value="C:cytosol"/>
    <property type="evidence" value="ECO:0007669"/>
    <property type="project" value="TreeGrafter"/>
</dbReference>
<keyword evidence="2 3" id="KW-0175">Coiled coil</keyword>
<dbReference type="KEGG" id="mnt:21398337"/>
<dbReference type="GO" id="GO:0009904">
    <property type="term" value="P:chloroplast accumulation movement"/>
    <property type="evidence" value="ECO:0007669"/>
    <property type="project" value="TreeGrafter"/>
</dbReference>